<dbReference type="Proteomes" id="UP000218231">
    <property type="component" value="Unassembled WGS sequence"/>
</dbReference>
<dbReference type="AlphaFoldDB" id="A0A2A2JUP3"/>
<dbReference type="InterPro" id="IPR006597">
    <property type="entry name" value="Sel1-like"/>
</dbReference>
<gene>
    <name evidence="3" type="ORF">WR25_19304</name>
</gene>
<reference evidence="3 4" key="1">
    <citation type="journal article" date="2017" name="Curr. Biol.">
        <title>Genome architecture and evolution of a unichromosomal asexual nematode.</title>
        <authorList>
            <person name="Fradin H."/>
            <person name="Zegar C."/>
            <person name="Gutwein M."/>
            <person name="Lucas J."/>
            <person name="Kovtun M."/>
            <person name="Corcoran D."/>
            <person name="Baugh L.R."/>
            <person name="Kiontke K."/>
            <person name="Gunsalus K."/>
            <person name="Fitch D.H."/>
            <person name="Piano F."/>
        </authorList>
    </citation>
    <scope>NUCLEOTIDE SEQUENCE [LARGE SCALE GENOMIC DNA]</scope>
    <source>
        <strain evidence="3">PF1309</strain>
    </source>
</reference>
<organism evidence="3 4">
    <name type="scientific">Diploscapter pachys</name>
    <dbReference type="NCBI Taxonomy" id="2018661"/>
    <lineage>
        <taxon>Eukaryota</taxon>
        <taxon>Metazoa</taxon>
        <taxon>Ecdysozoa</taxon>
        <taxon>Nematoda</taxon>
        <taxon>Chromadorea</taxon>
        <taxon>Rhabditida</taxon>
        <taxon>Rhabditina</taxon>
        <taxon>Rhabditomorpha</taxon>
        <taxon>Rhabditoidea</taxon>
        <taxon>Rhabditidae</taxon>
        <taxon>Diploscapter</taxon>
    </lineage>
</organism>
<dbReference type="SMART" id="SM00671">
    <property type="entry name" value="SEL1"/>
    <property type="match status" value="2"/>
</dbReference>
<sequence>MSSSRLAVSGFVRKGQRFVSLPHANGERKEEEETLELGQNGQRAENKQERLVAIDLTVPLVNLRSISIKNNDIQFTPRLSGSSIVPPIWQQEGVSHGVALLNSQPSTHELIVQSLVPHRTSKEIACQTDEIMWTAEENLKAQEKEQQDIHWHLEALISEELIKEGDMREAVKRLHKAAANGNGMAMNHLAELFYTGTGVKENKPQAIDLWKQSAELGYAPAMYTLAVCYKNGDGIEANEAEAMKWMERAAIAGNSDAAFYQLARYIRAGDVSKVGRYVVTAIEDVDNKIEIQTWIDDRSLPPEFDAILQKATNYRPKKEETNKSANKQPKPPVLFYLNTN</sequence>
<dbReference type="Pfam" id="PF08238">
    <property type="entry name" value="Sel1"/>
    <property type="match status" value="2"/>
</dbReference>
<evidence type="ECO:0000256" key="2">
    <source>
        <dbReference type="SAM" id="MobiDB-lite"/>
    </source>
</evidence>
<evidence type="ECO:0000256" key="1">
    <source>
        <dbReference type="ARBA" id="ARBA00038101"/>
    </source>
</evidence>
<evidence type="ECO:0000313" key="4">
    <source>
        <dbReference type="Proteomes" id="UP000218231"/>
    </source>
</evidence>
<feature type="region of interest" description="Disordered" evidence="2">
    <location>
        <begin position="315"/>
        <end position="340"/>
    </location>
</feature>
<dbReference type="InterPro" id="IPR050767">
    <property type="entry name" value="Sel1_AlgK"/>
</dbReference>
<dbReference type="PANTHER" id="PTHR11102:SF160">
    <property type="entry name" value="ERAD-ASSOCIATED E3 UBIQUITIN-PROTEIN LIGASE COMPONENT HRD3"/>
    <property type="match status" value="1"/>
</dbReference>
<proteinExistence type="inferred from homology"/>
<dbReference type="SUPFAM" id="SSF81901">
    <property type="entry name" value="HCP-like"/>
    <property type="match status" value="1"/>
</dbReference>
<dbReference type="PANTHER" id="PTHR11102">
    <property type="entry name" value="SEL-1-LIKE PROTEIN"/>
    <property type="match status" value="1"/>
</dbReference>
<comment type="similarity">
    <text evidence="1">Belongs to the sel-1 family.</text>
</comment>
<accession>A0A2A2JUP3</accession>
<feature type="region of interest" description="Disordered" evidence="2">
    <location>
        <begin position="22"/>
        <end position="44"/>
    </location>
</feature>
<dbReference type="OrthoDB" id="2384430at2759"/>
<comment type="caution">
    <text evidence="3">The sequence shown here is derived from an EMBL/GenBank/DDBJ whole genome shotgun (WGS) entry which is preliminary data.</text>
</comment>
<protein>
    <submittedName>
        <fullName evidence="3">Uncharacterized protein</fullName>
    </submittedName>
</protein>
<dbReference type="Gene3D" id="1.25.40.10">
    <property type="entry name" value="Tetratricopeptide repeat domain"/>
    <property type="match status" value="1"/>
</dbReference>
<name>A0A2A2JUP3_9BILA</name>
<dbReference type="EMBL" id="LIAE01010209">
    <property type="protein sequence ID" value="PAV65377.1"/>
    <property type="molecule type" value="Genomic_DNA"/>
</dbReference>
<evidence type="ECO:0000313" key="3">
    <source>
        <dbReference type="EMBL" id="PAV65377.1"/>
    </source>
</evidence>
<dbReference type="STRING" id="2018661.A0A2A2JUP3"/>
<keyword evidence="4" id="KW-1185">Reference proteome</keyword>
<dbReference type="InterPro" id="IPR011990">
    <property type="entry name" value="TPR-like_helical_dom_sf"/>
</dbReference>